<gene>
    <name evidence="1" type="ordered locus">MGMSRv2__1897</name>
</gene>
<protein>
    <submittedName>
        <fullName evidence="1">Uncharacterized protein</fullName>
    </submittedName>
</protein>
<dbReference type="Proteomes" id="UP000018922">
    <property type="component" value="Chromosome I"/>
</dbReference>
<evidence type="ECO:0000313" key="2">
    <source>
        <dbReference type="Proteomes" id="UP000018922"/>
    </source>
</evidence>
<organism evidence="1 2">
    <name type="scientific">Magnetospirillum gryphiswaldense (strain DSM 6361 / JCM 21280 / NBRC 15271 / MSR-1)</name>
    <dbReference type="NCBI Taxonomy" id="431944"/>
    <lineage>
        <taxon>Bacteria</taxon>
        <taxon>Pseudomonadati</taxon>
        <taxon>Pseudomonadota</taxon>
        <taxon>Alphaproteobacteria</taxon>
        <taxon>Rhodospirillales</taxon>
        <taxon>Rhodospirillaceae</taxon>
        <taxon>Magnetospirillum</taxon>
    </lineage>
</organism>
<dbReference type="STRING" id="1430440.MGMSRv2__1897"/>
<dbReference type="HOGENOM" id="CLU_2569727_0_0_5"/>
<sequence length="81" mass="9784">MGLASRETQTELRTDRFLMMSVLNREILEGGVQRRVMNNRDLTRFSHIFNLHHCWGWDGGRRRHPDHWNYFVSNVRIWCGL</sequence>
<proteinExistence type="predicted"/>
<dbReference type="KEGG" id="mgy:MGMSRv2__1897"/>
<evidence type="ECO:0000313" key="1">
    <source>
        <dbReference type="EMBL" id="CDK99112.1"/>
    </source>
</evidence>
<accession>V6F145</accession>
<keyword evidence="2" id="KW-1185">Reference proteome</keyword>
<dbReference type="AlphaFoldDB" id="V6F145"/>
<dbReference type="EMBL" id="HG794546">
    <property type="protein sequence ID" value="CDK99112.1"/>
    <property type="molecule type" value="Genomic_DNA"/>
</dbReference>
<name>V6F145_MAGGM</name>
<reference evidence="1 2" key="1">
    <citation type="journal article" date="2014" name="Genome Announc.">
        <title>Complete genome sequence of Magnetospirillum gryphiswaldense MSR-1.</title>
        <authorList>
            <person name="Wang X."/>
            <person name="Wang Q."/>
            <person name="Zhang W."/>
            <person name="Wang Y."/>
            <person name="Li L."/>
            <person name="Wen T."/>
            <person name="Zhang T."/>
            <person name="Zhang Y."/>
            <person name="Xu J."/>
            <person name="Hu J."/>
            <person name="Li S."/>
            <person name="Liu L."/>
            <person name="Liu J."/>
            <person name="Jiang W."/>
            <person name="Tian J."/>
            <person name="Li Y."/>
            <person name="Schuler D."/>
            <person name="Wang L."/>
            <person name="Li J."/>
        </authorList>
    </citation>
    <scope>NUCLEOTIDE SEQUENCE [LARGE SCALE GENOMIC DNA]</scope>
    <source>
        <strain evidence="2">DSM 6361 / JCM 21280 / NBRC 15271 / MSR-1</strain>
    </source>
</reference>